<keyword evidence="10" id="KW-1185">Reference proteome</keyword>
<evidence type="ECO:0000259" key="8">
    <source>
        <dbReference type="Pfam" id="PF10513"/>
    </source>
</evidence>
<feature type="region of interest" description="Disordered" evidence="7">
    <location>
        <begin position="1"/>
        <end position="78"/>
    </location>
</feature>
<dbReference type="GO" id="GO:0005634">
    <property type="term" value="C:nucleus"/>
    <property type="evidence" value="ECO:0007669"/>
    <property type="project" value="UniProtKB-SubCell"/>
</dbReference>
<protein>
    <recommendedName>
        <fullName evidence="6">Enhancer of polycomb-like protein</fullName>
    </recommendedName>
</protein>
<evidence type="ECO:0000256" key="2">
    <source>
        <dbReference type="ARBA" id="ARBA00008035"/>
    </source>
</evidence>
<feature type="domain" description="Enhancer of polycomb-like N-terminal" evidence="8">
    <location>
        <begin position="7"/>
        <end position="147"/>
    </location>
</feature>
<evidence type="ECO:0000256" key="6">
    <source>
        <dbReference type="RuleBase" id="RU361124"/>
    </source>
</evidence>
<feature type="non-terminal residue" evidence="9">
    <location>
        <position position="1"/>
    </location>
</feature>
<evidence type="ECO:0000256" key="7">
    <source>
        <dbReference type="SAM" id="MobiDB-lite"/>
    </source>
</evidence>
<evidence type="ECO:0000256" key="5">
    <source>
        <dbReference type="ARBA" id="ARBA00023242"/>
    </source>
</evidence>
<reference evidence="9" key="1">
    <citation type="submission" date="2022-04" db="EMBL/GenBank/DDBJ databases">
        <title>A functionally conserved STORR gene fusion in Papaver species that diverged 16.8 million years ago.</title>
        <authorList>
            <person name="Catania T."/>
        </authorList>
    </citation>
    <scope>NUCLEOTIDE SEQUENCE</scope>
    <source>
        <strain evidence="9">S-188037</strain>
    </source>
</reference>
<keyword evidence="3 6" id="KW-0805">Transcription regulation</keyword>
<dbReference type="EMBL" id="JAJJMB010008951">
    <property type="protein sequence ID" value="KAI3918985.1"/>
    <property type="molecule type" value="Genomic_DNA"/>
</dbReference>
<dbReference type="AlphaFoldDB" id="A0AAD4XJL1"/>
<organism evidence="9 10">
    <name type="scientific">Papaver atlanticum</name>
    <dbReference type="NCBI Taxonomy" id="357466"/>
    <lineage>
        <taxon>Eukaryota</taxon>
        <taxon>Viridiplantae</taxon>
        <taxon>Streptophyta</taxon>
        <taxon>Embryophyta</taxon>
        <taxon>Tracheophyta</taxon>
        <taxon>Spermatophyta</taxon>
        <taxon>Magnoliopsida</taxon>
        <taxon>Ranunculales</taxon>
        <taxon>Papaveraceae</taxon>
        <taxon>Papaveroideae</taxon>
        <taxon>Papaver</taxon>
    </lineage>
</organism>
<dbReference type="GO" id="GO:0006357">
    <property type="term" value="P:regulation of transcription by RNA polymerase II"/>
    <property type="evidence" value="ECO:0007669"/>
    <property type="project" value="InterPro"/>
</dbReference>
<dbReference type="GO" id="GO:0035267">
    <property type="term" value="C:NuA4 histone acetyltransferase complex"/>
    <property type="evidence" value="ECO:0007669"/>
    <property type="project" value="InterPro"/>
</dbReference>
<keyword evidence="5 6" id="KW-0539">Nucleus</keyword>
<dbReference type="PANTHER" id="PTHR14898">
    <property type="entry name" value="ENHANCER OF POLYCOMB"/>
    <property type="match status" value="1"/>
</dbReference>
<feature type="compositionally biased region" description="Basic and acidic residues" evidence="7">
    <location>
        <begin position="1"/>
        <end position="13"/>
    </location>
</feature>
<dbReference type="Pfam" id="PF10513">
    <property type="entry name" value="EPL1"/>
    <property type="match status" value="1"/>
</dbReference>
<keyword evidence="4 6" id="KW-0804">Transcription</keyword>
<feature type="compositionally biased region" description="Polar residues" evidence="7">
    <location>
        <begin position="55"/>
        <end position="78"/>
    </location>
</feature>
<evidence type="ECO:0000256" key="3">
    <source>
        <dbReference type="ARBA" id="ARBA00023015"/>
    </source>
</evidence>
<dbReference type="InterPro" id="IPR024943">
    <property type="entry name" value="Enhancer_polycomb"/>
</dbReference>
<comment type="caution">
    <text evidence="9">The sequence shown here is derived from an EMBL/GenBank/DDBJ whole genome shotgun (WGS) entry which is preliminary data.</text>
</comment>
<accession>A0AAD4XJL1</accession>
<evidence type="ECO:0000256" key="4">
    <source>
        <dbReference type="ARBA" id="ARBA00023163"/>
    </source>
</evidence>
<sequence>REMSEQQVKDKTSHASHSTSSERRNIQIEEVREQRVKDLNPSSVVVVEQPGEAPVQTNRKSDSSLQEKNLSSAKTSHASHPTCFQFHNECVSRNSAMAIPTPWVRVVVNYDADSDDENWLNKLNAASSGESGLSIEMFEHVIDKLERDSYNSSMPSGKQAADMFPSIQKIADVYKYWKAKRKLKKALISVFKPRRAKRVQKEEFIPFRSVTRRARSESARKSRYPQTQTSSVADDDVFDSLQLVTLSPVRKVVEQQVECEHAVIADPHLRASELQNEGNKVTFFHLCLPWLITCLEFFSKFFTDFLDSYICK</sequence>
<name>A0AAD4XJL1_9MAGN</name>
<dbReference type="InterPro" id="IPR019542">
    <property type="entry name" value="Enhancer_polycomb-like_N"/>
</dbReference>
<comment type="similarity">
    <text evidence="2 6">Belongs to the enhancer of polycomb family.</text>
</comment>
<comment type="subcellular location">
    <subcellularLocation>
        <location evidence="1 6">Nucleus</location>
    </subcellularLocation>
</comment>
<proteinExistence type="inferred from homology"/>
<dbReference type="Proteomes" id="UP001202328">
    <property type="component" value="Unassembled WGS sequence"/>
</dbReference>
<evidence type="ECO:0000313" key="10">
    <source>
        <dbReference type="Proteomes" id="UP001202328"/>
    </source>
</evidence>
<evidence type="ECO:0000256" key="1">
    <source>
        <dbReference type="ARBA" id="ARBA00004123"/>
    </source>
</evidence>
<evidence type="ECO:0000313" key="9">
    <source>
        <dbReference type="EMBL" id="KAI3918985.1"/>
    </source>
</evidence>
<gene>
    <name evidence="9" type="ORF">MKW98_017433</name>
</gene>
<feature type="compositionally biased region" description="Basic and acidic residues" evidence="7">
    <location>
        <begin position="20"/>
        <end position="38"/>
    </location>
</feature>